<dbReference type="Pfam" id="PF18895">
    <property type="entry name" value="T4SS_pilin"/>
    <property type="match status" value="1"/>
</dbReference>
<gene>
    <name evidence="2" type="ORF">A3D70_00740</name>
</gene>
<proteinExistence type="predicted"/>
<evidence type="ECO:0000313" key="2">
    <source>
        <dbReference type="EMBL" id="OGC87811.1"/>
    </source>
</evidence>
<organism evidence="2 3">
    <name type="scientific">Candidatus Adlerbacteria bacterium RIFCSPHIGHO2_02_FULL_54_18</name>
    <dbReference type="NCBI Taxonomy" id="1797241"/>
    <lineage>
        <taxon>Bacteria</taxon>
        <taxon>Candidatus Adleribacteriota</taxon>
    </lineage>
</organism>
<keyword evidence="1" id="KW-0472">Membrane</keyword>
<evidence type="ECO:0000313" key="3">
    <source>
        <dbReference type="Proteomes" id="UP000178720"/>
    </source>
</evidence>
<reference evidence="2 3" key="1">
    <citation type="journal article" date="2016" name="Nat. Commun.">
        <title>Thousands of microbial genomes shed light on interconnected biogeochemical processes in an aquifer system.</title>
        <authorList>
            <person name="Anantharaman K."/>
            <person name="Brown C.T."/>
            <person name="Hug L.A."/>
            <person name="Sharon I."/>
            <person name="Castelle C.J."/>
            <person name="Probst A.J."/>
            <person name="Thomas B.C."/>
            <person name="Singh A."/>
            <person name="Wilkins M.J."/>
            <person name="Karaoz U."/>
            <person name="Brodie E.L."/>
            <person name="Williams K.H."/>
            <person name="Hubbard S.S."/>
            <person name="Banfield J.F."/>
        </authorList>
    </citation>
    <scope>NUCLEOTIDE SEQUENCE [LARGE SCALE GENOMIC DNA]</scope>
</reference>
<dbReference type="EMBL" id="MEWV01000024">
    <property type="protein sequence ID" value="OGC87811.1"/>
    <property type="molecule type" value="Genomic_DNA"/>
</dbReference>
<dbReference type="Proteomes" id="UP000178720">
    <property type="component" value="Unassembled WGS sequence"/>
</dbReference>
<sequence length="153" mass="16652">MHTFFIDKRTYLVSLFIVSFFIFPLLSFAEPASQTNGLPPSQTNGLPPSQTYGPSGQVMLQNPLNNITGFCGFIKQLFLSAGALGVPIAVLFLVYAGFLFVWARGRPEALTKAKNNLFYTLFGIAIFFAAWMLALAIAATLAQFGVNIAGDCR</sequence>
<name>A0A1F4Y1P3_9BACT</name>
<keyword evidence="1" id="KW-0812">Transmembrane</keyword>
<dbReference type="InterPro" id="IPR043993">
    <property type="entry name" value="T4SS_pilin"/>
</dbReference>
<comment type="caution">
    <text evidence="2">The sequence shown here is derived from an EMBL/GenBank/DDBJ whole genome shotgun (WGS) entry which is preliminary data.</text>
</comment>
<feature type="transmembrane region" description="Helical" evidence="1">
    <location>
        <begin position="84"/>
        <end position="105"/>
    </location>
</feature>
<feature type="transmembrane region" description="Helical" evidence="1">
    <location>
        <begin position="12"/>
        <end position="29"/>
    </location>
</feature>
<protein>
    <submittedName>
        <fullName evidence="2">Uncharacterized protein</fullName>
    </submittedName>
</protein>
<dbReference type="AlphaFoldDB" id="A0A1F4Y1P3"/>
<keyword evidence="1" id="KW-1133">Transmembrane helix</keyword>
<accession>A0A1F4Y1P3</accession>
<evidence type="ECO:0000256" key="1">
    <source>
        <dbReference type="SAM" id="Phobius"/>
    </source>
</evidence>
<feature type="transmembrane region" description="Helical" evidence="1">
    <location>
        <begin position="117"/>
        <end position="141"/>
    </location>
</feature>